<evidence type="ECO:0000256" key="1">
    <source>
        <dbReference type="SAM" id="Phobius"/>
    </source>
</evidence>
<feature type="transmembrane region" description="Helical" evidence="1">
    <location>
        <begin position="66"/>
        <end position="89"/>
    </location>
</feature>
<gene>
    <name evidence="2" type="ORF">H8B15_00340</name>
</gene>
<keyword evidence="1" id="KW-0812">Transmembrane</keyword>
<dbReference type="EMBL" id="JACSCY010000001">
    <property type="protein sequence ID" value="MBC6609351.1"/>
    <property type="molecule type" value="Genomic_DNA"/>
</dbReference>
<evidence type="ECO:0000313" key="3">
    <source>
        <dbReference type="Proteomes" id="UP000622017"/>
    </source>
</evidence>
<accession>A0ABR7ME79</accession>
<dbReference type="Proteomes" id="UP000622017">
    <property type="component" value="Unassembled WGS sequence"/>
</dbReference>
<protein>
    <recommendedName>
        <fullName evidence="4">GGDEF domain-containing protein</fullName>
    </recommendedName>
</protein>
<keyword evidence="1" id="KW-1133">Transmembrane helix</keyword>
<proteinExistence type="predicted"/>
<sequence length="94" mass="10342">MTQEAEKPKSLFGRILLLNLGMVLLLHVGREILAPQEGVFPLLFCLAFVDFMGALFFMVQGKQGSNVAACLLATLLVFIIGFSDCASHFHLDTR</sequence>
<evidence type="ECO:0008006" key="4">
    <source>
        <dbReference type="Google" id="ProtNLM"/>
    </source>
</evidence>
<organism evidence="2 3">
    <name type="scientific">Hymenobacter citatus</name>
    <dbReference type="NCBI Taxonomy" id="2763506"/>
    <lineage>
        <taxon>Bacteria</taxon>
        <taxon>Pseudomonadati</taxon>
        <taxon>Bacteroidota</taxon>
        <taxon>Cytophagia</taxon>
        <taxon>Cytophagales</taxon>
        <taxon>Hymenobacteraceae</taxon>
        <taxon>Hymenobacter</taxon>
    </lineage>
</organism>
<name>A0ABR7ME79_9BACT</name>
<dbReference type="RefSeq" id="WP_187317676.1">
    <property type="nucleotide sequence ID" value="NZ_JACSCY010000001.1"/>
</dbReference>
<comment type="caution">
    <text evidence="2">The sequence shown here is derived from an EMBL/GenBank/DDBJ whole genome shotgun (WGS) entry which is preliminary data.</text>
</comment>
<evidence type="ECO:0000313" key="2">
    <source>
        <dbReference type="EMBL" id="MBC6609351.1"/>
    </source>
</evidence>
<keyword evidence="1" id="KW-0472">Membrane</keyword>
<reference evidence="2 3" key="1">
    <citation type="submission" date="2020-08" db="EMBL/GenBank/DDBJ databases">
        <title>Hymenobacter sp.</title>
        <authorList>
            <person name="Kim M.K."/>
        </authorList>
    </citation>
    <scope>NUCLEOTIDE SEQUENCE [LARGE SCALE GENOMIC DNA]</scope>
    <source>
        <strain evidence="2 3">BT507</strain>
    </source>
</reference>
<feature type="transmembrane region" description="Helical" evidence="1">
    <location>
        <begin position="39"/>
        <end position="59"/>
    </location>
</feature>
<keyword evidence="3" id="KW-1185">Reference proteome</keyword>
<feature type="transmembrane region" description="Helical" evidence="1">
    <location>
        <begin position="12"/>
        <end position="33"/>
    </location>
</feature>